<evidence type="ECO:0000313" key="1">
    <source>
        <dbReference type="EMBL" id="KAJ7763997.1"/>
    </source>
</evidence>
<gene>
    <name evidence="1" type="ORF">DFH07DRAFT_770652</name>
</gene>
<sequence length="326" mass="36174">MQVHGSTLLQQLTVYSSLRNYSHNTFLAINLLSAIAILPEARETDTPTFKNNRRVLRLLGAFYRHVLEAFTNIKLSLHEQLVHISAAMHLMMAIYQKEAGRFVPSQTYFGLMTAGKNLFFCVAKTQLDDPDGRFWIIQPGSDPLEGSFGTVRTISCSETNTDMAQLGNRLTAAVDSTIFSQNILSGLVKNASTKTTWMAGRRTAEHELQTASWEPPFAAMEAMGGFTIFCPFGKNKMSPPEETTVPATSDTPPQLDSDAQFHPDVEDVALEALISLEPATKAPEAYLLIPGSTKTQHKATVLRIFSSRFSISERLKRVRGFSRRVV</sequence>
<organism evidence="1 2">
    <name type="scientific">Mycena maculata</name>
    <dbReference type="NCBI Taxonomy" id="230809"/>
    <lineage>
        <taxon>Eukaryota</taxon>
        <taxon>Fungi</taxon>
        <taxon>Dikarya</taxon>
        <taxon>Basidiomycota</taxon>
        <taxon>Agaricomycotina</taxon>
        <taxon>Agaricomycetes</taxon>
        <taxon>Agaricomycetidae</taxon>
        <taxon>Agaricales</taxon>
        <taxon>Marasmiineae</taxon>
        <taxon>Mycenaceae</taxon>
        <taxon>Mycena</taxon>
    </lineage>
</organism>
<dbReference type="AlphaFoldDB" id="A0AAD7JI93"/>
<accession>A0AAD7JI93</accession>
<dbReference type="Proteomes" id="UP001215280">
    <property type="component" value="Unassembled WGS sequence"/>
</dbReference>
<comment type="caution">
    <text evidence="1">The sequence shown here is derived from an EMBL/GenBank/DDBJ whole genome shotgun (WGS) entry which is preliminary data.</text>
</comment>
<name>A0AAD7JI93_9AGAR</name>
<evidence type="ECO:0000313" key="2">
    <source>
        <dbReference type="Proteomes" id="UP001215280"/>
    </source>
</evidence>
<protein>
    <submittedName>
        <fullName evidence="1">Uncharacterized protein</fullName>
    </submittedName>
</protein>
<dbReference type="EMBL" id="JARJLG010000039">
    <property type="protein sequence ID" value="KAJ7763997.1"/>
    <property type="molecule type" value="Genomic_DNA"/>
</dbReference>
<keyword evidence="2" id="KW-1185">Reference proteome</keyword>
<reference evidence="1" key="1">
    <citation type="submission" date="2023-03" db="EMBL/GenBank/DDBJ databases">
        <title>Massive genome expansion in bonnet fungi (Mycena s.s.) driven by repeated elements and novel gene families across ecological guilds.</title>
        <authorList>
            <consortium name="Lawrence Berkeley National Laboratory"/>
            <person name="Harder C.B."/>
            <person name="Miyauchi S."/>
            <person name="Viragh M."/>
            <person name="Kuo A."/>
            <person name="Thoen E."/>
            <person name="Andreopoulos B."/>
            <person name="Lu D."/>
            <person name="Skrede I."/>
            <person name="Drula E."/>
            <person name="Henrissat B."/>
            <person name="Morin E."/>
            <person name="Kohler A."/>
            <person name="Barry K."/>
            <person name="LaButti K."/>
            <person name="Morin E."/>
            <person name="Salamov A."/>
            <person name="Lipzen A."/>
            <person name="Mereny Z."/>
            <person name="Hegedus B."/>
            <person name="Baldrian P."/>
            <person name="Stursova M."/>
            <person name="Weitz H."/>
            <person name="Taylor A."/>
            <person name="Grigoriev I.V."/>
            <person name="Nagy L.G."/>
            <person name="Martin F."/>
            <person name="Kauserud H."/>
        </authorList>
    </citation>
    <scope>NUCLEOTIDE SEQUENCE</scope>
    <source>
        <strain evidence="1">CBHHK188m</strain>
    </source>
</reference>
<proteinExistence type="predicted"/>